<sequence>MMRLVTLAPAEELDLPGADLRLEISNPYFSTDSIPGTITQSLDLPWTRPNLRGLGFPDRYRGPGGPPPVPADCYVDGARWRRGKLVFRECDVPAQRLRYHFVADAADLATQLKDVKLADIALGSVPFSRVPSTADYALLPVRNALFFGDDEEQIPAGYHGVLNYYTGGVYPGDAQLAPQLYLVPLLRRVMAHFGYTVEGSWVEDAEIQQLVLYSDRVVGLGTLELELAQHVPDMTVPDLLIALQQLFCLGLYFDTMRQVLRLTPLRDVLAAARRQYRVRAGQRQTTVANDTNGFELQLRPAGDDELDKTLDRSWQQARFGAGGEKIEVTAGTLHLVYATDEQHVGRSWLLPAIEAAGAVAGEASKAGLRLLFDRGLQADNLGALYPLGSPATRSYDGHIVGQYSLLAGDLVADWHAAWLTFRSRAVQHTYEAAFRLPDLLALDPGRAEMLDHHLHLWEKVSLTISATSALQRATITYRELL</sequence>
<reference evidence="1" key="1">
    <citation type="submission" date="2023-07" db="EMBL/GenBank/DDBJ databases">
        <authorList>
            <person name="Kim M.K."/>
        </authorList>
    </citation>
    <scope>NUCLEOTIDE SEQUENCE</scope>
    <source>
        <strain evidence="1">ASUV-10-1</strain>
    </source>
</reference>
<accession>A0ABT9BCJ2</accession>
<gene>
    <name evidence="1" type="ORF">Q5H93_14700</name>
</gene>
<name>A0ABT9BCJ2_9BACT</name>
<dbReference type="Proteomes" id="UP001176429">
    <property type="component" value="Unassembled WGS sequence"/>
</dbReference>
<dbReference type="EMBL" id="JAUQSY010000009">
    <property type="protein sequence ID" value="MDO7875990.1"/>
    <property type="molecule type" value="Genomic_DNA"/>
</dbReference>
<organism evidence="1 2">
    <name type="scientific">Hymenobacter aranciens</name>
    <dbReference type="NCBI Taxonomy" id="3063996"/>
    <lineage>
        <taxon>Bacteria</taxon>
        <taxon>Pseudomonadati</taxon>
        <taxon>Bacteroidota</taxon>
        <taxon>Cytophagia</taxon>
        <taxon>Cytophagales</taxon>
        <taxon>Hymenobacteraceae</taxon>
        <taxon>Hymenobacter</taxon>
    </lineage>
</organism>
<keyword evidence="2" id="KW-1185">Reference proteome</keyword>
<proteinExistence type="predicted"/>
<evidence type="ECO:0000313" key="2">
    <source>
        <dbReference type="Proteomes" id="UP001176429"/>
    </source>
</evidence>
<dbReference type="RefSeq" id="WP_305007320.1">
    <property type="nucleotide sequence ID" value="NZ_JAUQSY010000009.1"/>
</dbReference>
<protein>
    <submittedName>
        <fullName evidence="1">Uncharacterized protein</fullName>
    </submittedName>
</protein>
<evidence type="ECO:0000313" key="1">
    <source>
        <dbReference type="EMBL" id="MDO7875990.1"/>
    </source>
</evidence>
<comment type="caution">
    <text evidence="1">The sequence shown here is derived from an EMBL/GenBank/DDBJ whole genome shotgun (WGS) entry which is preliminary data.</text>
</comment>